<dbReference type="Pfam" id="PF00916">
    <property type="entry name" value="Sulfate_transp"/>
    <property type="match status" value="1"/>
</dbReference>
<evidence type="ECO:0000256" key="3">
    <source>
        <dbReference type="ARBA" id="ARBA00022989"/>
    </source>
</evidence>
<feature type="compositionally biased region" description="Low complexity" evidence="5">
    <location>
        <begin position="20"/>
        <end position="38"/>
    </location>
</feature>
<dbReference type="GO" id="GO:0016020">
    <property type="term" value="C:membrane"/>
    <property type="evidence" value="ECO:0007669"/>
    <property type="project" value="UniProtKB-SubCell"/>
</dbReference>
<dbReference type="EMBL" id="JADGJW010000168">
    <property type="protein sequence ID" value="KAJ3222593.1"/>
    <property type="molecule type" value="Genomic_DNA"/>
</dbReference>
<dbReference type="InterPro" id="IPR036513">
    <property type="entry name" value="STAS_dom_sf"/>
</dbReference>
<keyword evidence="4 6" id="KW-0472">Membrane</keyword>
<feature type="transmembrane region" description="Helical" evidence="6">
    <location>
        <begin position="481"/>
        <end position="511"/>
    </location>
</feature>
<evidence type="ECO:0000256" key="5">
    <source>
        <dbReference type="SAM" id="MobiDB-lite"/>
    </source>
</evidence>
<feature type="transmembrane region" description="Helical" evidence="6">
    <location>
        <begin position="199"/>
        <end position="220"/>
    </location>
</feature>
<proteinExistence type="predicted"/>
<sequence>MTDKPENQTYSNHNLNIVLSRKSSSRSSSSSNASSSSARFPTEIRNIDSYSSNLTALCSTSEYNTDLTEATPLIKKDENKNQKPTKQSKAKLIKTSCSLALYSVPAVILGLILTILDAATYGIIVFPVADYIPDSATQAGISMFLSSTFVSQLIYTFGSEFKGVNGSMMIEVMPFLHLMCSTIVNMIPEASDEAKMSNIMLVYAVSTLLTGIIFLIIGFFKLGNIISFFPRHILIGCIGGIGVFLFVTGIKVTSRVTAGLGNYDDLLKLFEPKILMLWSSSLILAISLKCIQKKIKHPLFVPCFYSSVNIETLRLSGWLFSLPKNNGEVPFYTYWTYFDFSLIDVEAFFACVPTILALTFFGILHVPINVPALSVSTNQQVNINTEIVMHGFSNLFSGLIGSCQNYLVYTNSVLFFRSGGDSRIAGFLLTVAVGICFFYASSVILFVPVIVVGSLIFHLAIDLMIESLYDTWSSEVSNLEYLTILVIVITMTGFTEGIVAGILMACVLFVYNYSQRSVITEVTDGGEMRSTIHRPYKQQKYLDLVGSQVKILSLRGFLFFGTINQVDSYVRNHYSTEGFPYKYLVVDFSLIETVDLSAIEILKNLNIWLNDLGVKLLIVSGGGSGKEKLIHALDSNDNIEAGDAFNHFTTLEEALRFTEAELLEIYFQNLKKIEEQKKSVPASPSRDITHSKTSNDLKKKDFFNDDTTHFSPRTKIITNSAKEVLENYDDECEELAGDKEVEFKFLFDTFYLILKENQNLTRDEIYPIINSWYQYFEKVKFSKGVELWKKGYCLTIFISNFLTIDVSSDTSEVLYIVESGQLSKVNNNRIIESLFTGTMVGELCFFTEQPRTCSLVVSEDSVLWKMRKADYEKMILESPKHAVNFTRMALTFDAERMYTIVNRNY</sequence>
<dbReference type="CDD" id="cd00038">
    <property type="entry name" value="CAP_ED"/>
    <property type="match status" value="1"/>
</dbReference>
<evidence type="ECO:0000256" key="4">
    <source>
        <dbReference type="ARBA" id="ARBA00023136"/>
    </source>
</evidence>
<dbReference type="InterPro" id="IPR002645">
    <property type="entry name" value="STAS_dom"/>
</dbReference>
<dbReference type="InterPro" id="IPR052706">
    <property type="entry name" value="Membrane-Transporter-like"/>
</dbReference>
<dbReference type="CDD" id="cd07042">
    <property type="entry name" value="STAS_SulP_like_sulfate_transporter"/>
    <property type="match status" value="1"/>
</dbReference>
<dbReference type="InterPro" id="IPR011547">
    <property type="entry name" value="SLC26A/SulP_dom"/>
</dbReference>
<feature type="transmembrane region" description="Helical" evidence="6">
    <location>
        <begin position="428"/>
        <end position="461"/>
    </location>
</feature>
<evidence type="ECO:0000259" key="8">
    <source>
        <dbReference type="PROSITE" id="PS50801"/>
    </source>
</evidence>
<feature type="compositionally biased region" description="Polar residues" evidence="5">
    <location>
        <begin position="7"/>
        <end position="17"/>
    </location>
</feature>
<feature type="region of interest" description="Disordered" evidence="5">
    <location>
        <begin position="1"/>
        <end position="38"/>
    </location>
</feature>
<evidence type="ECO:0000256" key="6">
    <source>
        <dbReference type="SAM" id="Phobius"/>
    </source>
</evidence>
<dbReference type="Gene3D" id="3.30.750.24">
    <property type="entry name" value="STAS domain"/>
    <property type="match status" value="1"/>
</dbReference>
<evidence type="ECO:0008006" key="11">
    <source>
        <dbReference type="Google" id="ProtNLM"/>
    </source>
</evidence>
<feature type="transmembrane region" description="Helical" evidence="6">
    <location>
        <begin position="136"/>
        <end position="157"/>
    </location>
</feature>
<dbReference type="Gene3D" id="2.60.120.10">
    <property type="entry name" value="Jelly Rolls"/>
    <property type="match status" value="1"/>
</dbReference>
<dbReference type="SUPFAM" id="SSF52091">
    <property type="entry name" value="SpoIIaa-like"/>
    <property type="match status" value="1"/>
</dbReference>
<feature type="transmembrane region" description="Helical" evidence="6">
    <location>
        <begin position="169"/>
        <end position="187"/>
    </location>
</feature>
<feature type="transmembrane region" description="Helical" evidence="6">
    <location>
        <begin position="232"/>
        <end position="254"/>
    </location>
</feature>
<evidence type="ECO:0000313" key="9">
    <source>
        <dbReference type="EMBL" id="KAJ3222593.1"/>
    </source>
</evidence>
<dbReference type="InterPro" id="IPR000595">
    <property type="entry name" value="cNMP-bd_dom"/>
</dbReference>
<name>A0AAD5U2Y1_9FUNG</name>
<dbReference type="InterPro" id="IPR018490">
    <property type="entry name" value="cNMP-bd_dom_sf"/>
</dbReference>
<protein>
    <recommendedName>
        <fullName evidence="11">Sulfate transporter</fullName>
    </recommendedName>
</protein>
<dbReference type="Proteomes" id="UP001211065">
    <property type="component" value="Unassembled WGS sequence"/>
</dbReference>
<feature type="transmembrane region" description="Helical" evidence="6">
    <location>
        <begin position="347"/>
        <end position="368"/>
    </location>
</feature>
<feature type="domain" description="STAS" evidence="8">
    <location>
        <begin position="549"/>
        <end position="658"/>
    </location>
</feature>
<dbReference type="AlphaFoldDB" id="A0AAD5U2Y1"/>
<keyword evidence="10" id="KW-1185">Reference proteome</keyword>
<feature type="transmembrane region" description="Helical" evidence="6">
    <location>
        <begin position="395"/>
        <end position="416"/>
    </location>
</feature>
<keyword evidence="2 6" id="KW-0812">Transmembrane</keyword>
<feature type="transmembrane region" description="Helical" evidence="6">
    <location>
        <begin position="274"/>
        <end position="291"/>
    </location>
</feature>
<dbReference type="InterPro" id="IPR014710">
    <property type="entry name" value="RmlC-like_jellyroll"/>
</dbReference>
<dbReference type="PANTHER" id="PTHR43310">
    <property type="entry name" value="SULFATE TRANSPORTER YBAR-RELATED"/>
    <property type="match status" value="1"/>
</dbReference>
<gene>
    <name evidence="9" type="ORF">HK099_002105</name>
</gene>
<accession>A0AAD5U2Y1</accession>
<feature type="domain" description="Cyclic nucleotide-binding" evidence="7">
    <location>
        <begin position="808"/>
        <end position="875"/>
    </location>
</feature>
<evidence type="ECO:0000259" key="7">
    <source>
        <dbReference type="PROSITE" id="PS50042"/>
    </source>
</evidence>
<dbReference type="PANTHER" id="PTHR43310:SF4">
    <property type="entry name" value="AFR304WP"/>
    <property type="match status" value="1"/>
</dbReference>
<feature type="transmembrane region" description="Helical" evidence="6">
    <location>
        <begin position="99"/>
        <end position="124"/>
    </location>
</feature>
<dbReference type="Pfam" id="PF00027">
    <property type="entry name" value="cNMP_binding"/>
    <property type="match status" value="1"/>
</dbReference>
<keyword evidence="3 6" id="KW-1133">Transmembrane helix</keyword>
<dbReference type="SUPFAM" id="SSF51206">
    <property type="entry name" value="cAMP-binding domain-like"/>
    <property type="match status" value="1"/>
</dbReference>
<dbReference type="PROSITE" id="PS50801">
    <property type="entry name" value="STAS"/>
    <property type="match status" value="1"/>
</dbReference>
<reference evidence="9" key="1">
    <citation type="submission" date="2020-05" db="EMBL/GenBank/DDBJ databases">
        <title>Phylogenomic resolution of chytrid fungi.</title>
        <authorList>
            <person name="Stajich J.E."/>
            <person name="Amses K."/>
            <person name="Simmons R."/>
            <person name="Seto K."/>
            <person name="Myers J."/>
            <person name="Bonds A."/>
            <person name="Quandt C.A."/>
            <person name="Barry K."/>
            <person name="Liu P."/>
            <person name="Grigoriev I."/>
            <person name="Longcore J.E."/>
            <person name="James T.Y."/>
        </authorList>
    </citation>
    <scope>NUCLEOTIDE SEQUENCE</scope>
    <source>
        <strain evidence="9">JEL0476</strain>
    </source>
</reference>
<comment type="subcellular location">
    <subcellularLocation>
        <location evidence="1">Membrane</location>
        <topology evidence="1">Multi-pass membrane protein</topology>
    </subcellularLocation>
</comment>
<organism evidence="9 10">
    <name type="scientific">Clydaea vesicula</name>
    <dbReference type="NCBI Taxonomy" id="447962"/>
    <lineage>
        <taxon>Eukaryota</taxon>
        <taxon>Fungi</taxon>
        <taxon>Fungi incertae sedis</taxon>
        <taxon>Chytridiomycota</taxon>
        <taxon>Chytridiomycota incertae sedis</taxon>
        <taxon>Chytridiomycetes</taxon>
        <taxon>Lobulomycetales</taxon>
        <taxon>Lobulomycetaceae</taxon>
        <taxon>Clydaea</taxon>
    </lineage>
</organism>
<dbReference type="Pfam" id="PF01740">
    <property type="entry name" value="STAS"/>
    <property type="match status" value="1"/>
</dbReference>
<comment type="caution">
    <text evidence="9">The sequence shown here is derived from an EMBL/GenBank/DDBJ whole genome shotgun (WGS) entry which is preliminary data.</text>
</comment>
<evidence type="ECO:0000313" key="10">
    <source>
        <dbReference type="Proteomes" id="UP001211065"/>
    </source>
</evidence>
<evidence type="ECO:0000256" key="1">
    <source>
        <dbReference type="ARBA" id="ARBA00004141"/>
    </source>
</evidence>
<evidence type="ECO:0000256" key="2">
    <source>
        <dbReference type="ARBA" id="ARBA00022692"/>
    </source>
</evidence>
<dbReference type="PROSITE" id="PS50042">
    <property type="entry name" value="CNMP_BINDING_3"/>
    <property type="match status" value="1"/>
</dbReference>